<feature type="chain" id="PRO_5040925257" evidence="3">
    <location>
        <begin position="23"/>
        <end position="416"/>
    </location>
</feature>
<sequence length="416" mass="43100">MPRKKALSLIAAASALTLGLTACGGGGGEDGGGENEPLQYGYVLPETGDLSHLGPPQISAAQYARQQINDAGGVLGSELPEMLTGDEANDAAQANEAAGRLIDQDADVVIGAAASGMTQAIMDTVTSAEVVECSGSNTAPGLAEEDESGFYWRTAPSDLMQGPVLAQKIASDGHQSVAITYRADDYGEGLANATADALEQNGIEVTFNEGYDPNASNFDSVINGIADAEPDAVVIVAFEEGVQVVTGLIEAGVDADQMYGTDGLNDETLAEKVDAEDPSTVSGFQGTAPDNGDQEFIDGLTSFDGDLKVFQFSGQVYDCVIVTALAAEQAESTDPAVFVEEIAAVSKEGTECTTFEECRDLLADGEDIDYQGVSGPLDFNDTGDVTSATFQIYGYDDEGVHSKQDEITVDAESGGE</sequence>
<protein>
    <submittedName>
        <fullName evidence="5">ABC transporter substrate-binding protein</fullName>
    </submittedName>
</protein>
<reference evidence="5" key="1">
    <citation type="submission" date="2021-10" db="EMBL/GenBank/DDBJ databases">
        <title>Streptomonospora sp. nov., isolated from mangrove soil.</title>
        <authorList>
            <person name="Chen X."/>
            <person name="Ge X."/>
            <person name="Liu W."/>
        </authorList>
    </citation>
    <scope>NUCLEOTIDE SEQUENCE</scope>
    <source>
        <strain evidence="5">S1-112</strain>
    </source>
</reference>
<evidence type="ECO:0000313" key="5">
    <source>
        <dbReference type="EMBL" id="MDA0567419.1"/>
    </source>
</evidence>
<evidence type="ECO:0000313" key="6">
    <source>
        <dbReference type="Proteomes" id="UP001140076"/>
    </source>
</evidence>
<dbReference type="SUPFAM" id="SSF53822">
    <property type="entry name" value="Periplasmic binding protein-like I"/>
    <property type="match status" value="1"/>
</dbReference>
<gene>
    <name evidence="5" type="ORF">LG943_24300</name>
</gene>
<evidence type="ECO:0000256" key="1">
    <source>
        <dbReference type="ARBA" id="ARBA00010062"/>
    </source>
</evidence>
<dbReference type="RefSeq" id="WP_270074664.1">
    <property type="nucleotide sequence ID" value="NZ_JAJAQC010000056.1"/>
</dbReference>
<dbReference type="Gene3D" id="3.40.50.2300">
    <property type="match status" value="2"/>
</dbReference>
<keyword evidence="6" id="KW-1185">Reference proteome</keyword>
<accession>A0A9X3SJJ6</accession>
<evidence type="ECO:0000256" key="3">
    <source>
        <dbReference type="SAM" id="SignalP"/>
    </source>
</evidence>
<feature type="domain" description="Leucine-binding protein" evidence="4">
    <location>
        <begin position="41"/>
        <end position="346"/>
    </location>
</feature>
<name>A0A9X3SJJ6_9ACTN</name>
<comment type="similarity">
    <text evidence="1">Belongs to the leucine-binding protein family.</text>
</comment>
<dbReference type="PANTHER" id="PTHR30483">
    <property type="entry name" value="LEUCINE-SPECIFIC-BINDING PROTEIN"/>
    <property type="match status" value="1"/>
</dbReference>
<dbReference type="InterPro" id="IPR051010">
    <property type="entry name" value="BCAA_transport"/>
</dbReference>
<dbReference type="InterPro" id="IPR028081">
    <property type="entry name" value="Leu-bd"/>
</dbReference>
<feature type="signal peptide" evidence="3">
    <location>
        <begin position="1"/>
        <end position="22"/>
    </location>
</feature>
<dbReference type="InterPro" id="IPR028082">
    <property type="entry name" value="Peripla_BP_I"/>
</dbReference>
<dbReference type="EMBL" id="JAJAQC010000056">
    <property type="protein sequence ID" value="MDA0567419.1"/>
    <property type="molecule type" value="Genomic_DNA"/>
</dbReference>
<organism evidence="5 6">
    <name type="scientific">Streptomonospora mangrovi</name>
    <dbReference type="NCBI Taxonomy" id="2883123"/>
    <lineage>
        <taxon>Bacteria</taxon>
        <taxon>Bacillati</taxon>
        <taxon>Actinomycetota</taxon>
        <taxon>Actinomycetes</taxon>
        <taxon>Streptosporangiales</taxon>
        <taxon>Nocardiopsidaceae</taxon>
        <taxon>Streptomonospora</taxon>
    </lineage>
</organism>
<dbReference type="Proteomes" id="UP001140076">
    <property type="component" value="Unassembled WGS sequence"/>
</dbReference>
<keyword evidence="2 3" id="KW-0732">Signal</keyword>
<dbReference type="CDD" id="cd06346">
    <property type="entry name" value="PBP1_ABC_ligand_binding-like"/>
    <property type="match status" value="1"/>
</dbReference>
<dbReference type="AlphaFoldDB" id="A0A9X3SJJ6"/>
<dbReference type="PROSITE" id="PS51257">
    <property type="entry name" value="PROKAR_LIPOPROTEIN"/>
    <property type="match status" value="1"/>
</dbReference>
<comment type="caution">
    <text evidence="5">The sequence shown here is derived from an EMBL/GenBank/DDBJ whole genome shotgun (WGS) entry which is preliminary data.</text>
</comment>
<dbReference type="PANTHER" id="PTHR30483:SF6">
    <property type="entry name" value="PERIPLASMIC BINDING PROTEIN OF ABC TRANSPORTER FOR NATURAL AMINO ACIDS"/>
    <property type="match status" value="1"/>
</dbReference>
<evidence type="ECO:0000259" key="4">
    <source>
        <dbReference type="Pfam" id="PF13458"/>
    </source>
</evidence>
<evidence type="ECO:0000256" key="2">
    <source>
        <dbReference type="ARBA" id="ARBA00022729"/>
    </source>
</evidence>
<proteinExistence type="inferred from homology"/>
<dbReference type="Pfam" id="PF13458">
    <property type="entry name" value="Peripla_BP_6"/>
    <property type="match status" value="1"/>
</dbReference>